<evidence type="ECO:0000313" key="2">
    <source>
        <dbReference type="EMBL" id="BBW98727.1"/>
    </source>
</evidence>
<dbReference type="EMBL" id="AP022557">
    <property type="protein sequence ID" value="BBW98727.1"/>
    <property type="molecule type" value="Genomic_DNA"/>
</dbReference>
<evidence type="ECO:0000256" key="1">
    <source>
        <dbReference type="SAM" id="MobiDB-lite"/>
    </source>
</evidence>
<dbReference type="Proteomes" id="UP000501421">
    <property type="component" value="Chromosome"/>
</dbReference>
<accession>A0A679FX89</accession>
<evidence type="ECO:0000313" key="3">
    <source>
        <dbReference type="Proteomes" id="UP000501421"/>
    </source>
</evidence>
<reference evidence="3" key="1">
    <citation type="journal article" date="2020" name="Microbiol. Resour. Announc.">
        <title>Complete Genome Sequence of Geobacillus sp. Strain E55-1, Isolated from Mine Geyser in Japan.</title>
        <authorList>
            <person name="Miyazaki K."/>
            <person name="Hase E."/>
            <person name="Tokito N."/>
        </authorList>
    </citation>
    <scope>NUCLEOTIDE SEQUENCE [LARGE SCALE GENOMIC DNA]</scope>
    <source>
        <strain evidence="3">E55-1</strain>
    </source>
</reference>
<sequence length="62" mass="7072">MNAGMCQRPSWKKRKQQSTEEMDGKRIAAAFFSGRRRDDFVFLLIETMGSVTAVFRLESALA</sequence>
<protein>
    <submittedName>
        <fullName evidence="2">Uncharacterized protein</fullName>
    </submittedName>
</protein>
<dbReference type="AlphaFoldDB" id="A0A679FX89"/>
<proteinExistence type="predicted"/>
<organism evidence="2 3">
    <name type="scientific">Geobacillus subterraneus</name>
    <dbReference type="NCBI Taxonomy" id="129338"/>
    <lineage>
        <taxon>Bacteria</taxon>
        <taxon>Bacillati</taxon>
        <taxon>Bacillota</taxon>
        <taxon>Bacilli</taxon>
        <taxon>Bacillales</taxon>
        <taxon>Anoxybacillaceae</taxon>
        <taxon>Geobacillus</taxon>
    </lineage>
</organism>
<name>A0A679FX89_9BACL</name>
<gene>
    <name evidence="2" type="ORF">GsuE55_35600</name>
</gene>
<keyword evidence="3" id="KW-1185">Reference proteome</keyword>
<feature type="region of interest" description="Disordered" evidence="1">
    <location>
        <begin position="1"/>
        <end position="21"/>
    </location>
</feature>